<dbReference type="InterPro" id="IPR001447">
    <property type="entry name" value="Arylamine_N-AcTrfase"/>
</dbReference>
<comment type="similarity">
    <text evidence="1">Belongs to the arylamine N-acetyltransferase family.</text>
</comment>
<proteinExistence type="inferred from homology"/>
<sequence>MQNGGLPPVPAEKWGNHVVLLVHVDGSSYVADVGLGEGPTQVFPLEEGAWEDRGFRFMLERRPEGCWRWQNDAVHSGLPGMHFDTSSSAASCSEFWDYHEWYWTDESSPYVRSGVVIHRHSPRGLLSLHSCTLRRTHPDLPRGHEVVATVTTRGAWFELLEEVFSVPLADLRDGARERLWARAWRDHAAWAERQGAGARQGGAEGSESAGGA</sequence>
<dbReference type="SUPFAM" id="SSF54001">
    <property type="entry name" value="Cysteine proteinases"/>
    <property type="match status" value="1"/>
</dbReference>
<evidence type="ECO:0008006" key="4">
    <source>
        <dbReference type="Google" id="ProtNLM"/>
    </source>
</evidence>
<name>A0ABN9UKV1_9DINO</name>
<dbReference type="Proteomes" id="UP001189429">
    <property type="component" value="Unassembled WGS sequence"/>
</dbReference>
<evidence type="ECO:0000313" key="2">
    <source>
        <dbReference type="EMBL" id="CAK0858808.1"/>
    </source>
</evidence>
<organism evidence="2 3">
    <name type="scientific">Prorocentrum cordatum</name>
    <dbReference type="NCBI Taxonomy" id="2364126"/>
    <lineage>
        <taxon>Eukaryota</taxon>
        <taxon>Sar</taxon>
        <taxon>Alveolata</taxon>
        <taxon>Dinophyceae</taxon>
        <taxon>Prorocentrales</taxon>
        <taxon>Prorocentraceae</taxon>
        <taxon>Prorocentrum</taxon>
    </lineage>
</organism>
<evidence type="ECO:0000313" key="3">
    <source>
        <dbReference type="Proteomes" id="UP001189429"/>
    </source>
</evidence>
<dbReference type="InterPro" id="IPR053710">
    <property type="entry name" value="Arylamine_NAT_domain_sf"/>
</dbReference>
<comment type="caution">
    <text evidence="2">The sequence shown here is derived from an EMBL/GenBank/DDBJ whole genome shotgun (WGS) entry which is preliminary data.</text>
</comment>
<evidence type="ECO:0000256" key="1">
    <source>
        <dbReference type="ARBA" id="ARBA00006547"/>
    </source>
</evidence>
<keyword evidence="3" id="KW-1185">Reference proteome</keyword>
<accession>A0ABN9UKV1</accession>
<gene>
    <name evidence="2" type="ORF">PCOR1329_LOCUS48392</name>
</gene>
<dbReference type="InterPro" id="IPR038765">
    <property type="entry name" value="Papain-like_cys_pep_sf"/>
</dbReference>
<protein>
    <recommendedName>
        <fullName evidence="4">Arylamine N-acetyltransferase</fullName>
    </recommendedName>
</protein>
<dbReference type="Gene3D" id="3.30.2140.20">
    <property type="match status" value="1"/>
</dbReference>
<dbReference type="EMBL" id="CAUYUJ010015841">
    <property type="protein sequence ID" value="CAK0858808.1"/>
    <property type="molecule type" value="Genomic_DNA"/>
</dbReference>
<reference evidence="2" key="1">
    <citation type="submission" date="2023-10" db="EMBL/GenBank/DDBJ databases">
        <authorList>
            <person name="Chen Y."/>
            <person name="Shah S."/>
            <person name="Dougan E. K."/>
            <person name="Thang M."/>
            <person name="Chan C."/>
        </authorList>
    </citation>
    <scope>NUCLEOTIDE SEQUENCE [LARGE SCALE GENOMIC DNA]</scope>
</reference>
<dbReference type="Pfam" id="PF00797">
    <property type="entry name" value="Acetyltransf_2"/>
    <property type="match status" value="1"/>
</dbReference>